<dbReference type="OrthoDB" id="10619221at2759"/>
<evidence type="ECO:0000313" key="2">
    <source>
        <dbReference type="EMBL" id="KAF1948640.1"/>
    </source>
</evidence>
<name>A0A6A5T8R7_9PLEO</name>
<feature type="compositionally biased region" description="Basic residues" evidence="1">
    <location>
        <begin position="130"/>
        <end position="141"/>
    </location>
</feature>
<dbReference type="Proteomes" id="UP000800035">
    <property type="component" value="Unassembled WGS sequence"/>
</dbReference>
<organism evidence="2 3">
    <name type="scientific">Byssothecium circinans</name>
    <dbReference type="NCBI Taxonomy" id="147558"/>
    <lineage>
        <taxon>Eukaryota</taxon>
        <taxon>Fungi</taxon>
        <taxon>Dikarya</taxon>
        <taxon>Ascomycota</taxon>
        <taxon>Pezizomycotina</taxon>
        <taxon>Dothideomycetes</taxon>
        <taxon>Pleosporomycetidae</taxon>
        <taxon>Pleosporales</taxon>
        <taxon>Massarineae</taxon>
        <taxon>Massarinaceae</taxon>
        <taxon>Byssothecium</taxon>
    </lineage>
</organism>
<sequence>MVHLDHLTSTVPYFMASILSSIAQNGWRETLRILLHHDNRIRRYSHKERPHFVHIRHGNVHQSSRKGKRQPRRSKQGVYEKGVRVSDDGRKLKIYRRVDDGFSVDRADELGKELVTEEKRVVATKDGKGKGSRRPTRRSKFEKKEEKRLKNEERRESRERRCGVRDETEEASVVDSVEITEQLSDVHIGSRVPQQERVNTHTHTLPRKTKTVRTQRTKKHKSTLQAYDNTSKAIRPTTLSPANAEGHSVSFQQPNMDKRSSENFVFGATESTIRTSEELVSEESVITAANVEQIHASRTENH</sequence>
<evidence type="ECO:0000256" key="1">
    <source>
        <dbReference type="SAM" id="MobiDB-lite"/>
    </source>
</evidence>
<protein>
    <submittedName>
        <fullName evidence="2">Uncharacterized protein</fullName>
    </submittedName>
</protein>
<dbReference type="AlphaFoldDB" id="A0A6A5T8R7"/>
<evidence type="ECO:0000313" key="3">
    <source>
        <dbReference type="Proteomes" id="UP000800035"/>
    </source>
</evidence>
<reference evidence="2" key="1">
    <citation type="journal article" date="2020" name="Stud. Mycol.">
        <title>101 Dothideomycetes genomes: a test case for predicting lifestyles and emergence of pathogens.</title>
        <authorList>
            <person name="Haridas S."/>
            <person name="Albert R."/>
            <person name="Binder M."/>
            <person name="Bloem J."/>
            <person name="Labutti K."/>
            <person name="Salamov A."/>
            <person name="Andreopoulos B."/>
            <person name="Baker S."/>
            <person name="Barry K."/>
            <person name="Bills G."/>
            <person name="Bluhm B."/>
            <person name="Cannon C."/>
            <person name="Castanera R."/>
            <person name="Culley D."/>
            <person name="Daum C."/>
            <person name="Ezra D."/>
            <person name="Gonzalez J."/>
            <person name="Henrissat B."/>
            <person name="Kuo A."/>
            <person name="Liang C."/>
            <person name="Lipzen A."/>
            <person name="Lutzoni F."/>
            <person name="Magnuson J."/>
            <person name="Mondo S."/>
            <person name="Nolan M."/>
            <person name="Ohm R."/>
            <person name="Pangilinan J."/>
            <person name="Park H.-J."/>
            <person name="Ramirez L."/>
            <person name="Alfaro M."/>
            <person name="Sun H."/>
            <person name="Tritt A."/>
            <person name="Yoshinaga Y."/>
            <person name="Zwiers L.-H."/>
            <person name="Turgeon B."/>
            <person name="Goodwin S."/>
            <person name="Spatafora J."/>
            <person name="Crous P."/>
            <person name="Grigoriev I."/>
        </authorList>
    </citation>
    <scope>NUCLEOTIDE SEQUENCE</scope>
    <source>
        <strain evidence="2">CBS 675.92</strain>
    </source>
</reference>
<gene>
    <name evidence="2" type="ORF">CC80DRAFT_556136</name>
</gene>
<feature type="compositionally biased region" description="Basic and acidic residues" evidence="1">
    <location>
        <begin position="142"/>
        <end position="166"/>
    </location>
</feature>
<keyword evidence="3" id="KW-1185">Reference proteome</keyword>
<dbReference type="EMBL" id="ML977052">
    <property type="protein sequence ID" value="KAF1948640.1"/>
    <property type="molecule type" value="Genomic_DNA"/>
</dbReference>
<feature type="compositionally biased region" description="Basic residues" evidence="1">
    <location>
        <begin position="57"/>
        <end position="75"/>
    </location>
</feature>
<accession>A0A6A5T8R7</accession>
<feature type="region of interest" description="Disordered" evidence="1">
    <location>
        <begin position="122"/>
        <end position="175"/>
    </location>
</feature>
<feature type="region of interest" description="Disordered" evidence="1">
    <location>
        <begin position="57"/>
        <end position="83"/>
    </location>
</feature>
<proteinExistence type="predicted"/>